<proteinExistence type="predicted"/>
<evidence type="ECO:0000313" key="3">
    <source>
        <dbReference type="Proteomes" id="UP000237105"/>
    </source>
</evidence>
<dbReference type="EMBL" id="JXTB01000353">
    <property type="protein sequence ID" value="PON44285.1"/>
    <property type="molecule type" value="Genomic_DNA"/>
</dbReference>
<comment type="caution">
    <text evidence="2">The sequence shown here is derived from an EMBL/GenBank/DDBJ whole genome shotgun (WGS) entry which is preliminary data.</text>
</comment>
<feature type="compositionally biased region" description="Polar residues" evidence="1">
    <location>
        <begin position="18"/>
        <end position="27"/>
    </location>
</feature>
<sequence>MVENMNQEVGEDDDETRSVNQTSSMPTTRRKRSRSENMHDGMIEIASSFKMMFEQSFEKVRLISERLVQGNEDGKDIAWELKQMGLSDDDQLDALTHILEKPQYVATFKSIDSSL</sequence>
<dbReference type="AlphaFoldDB" id="A0A2P5B692"/>
<name>A0A2P5B692_PARAD</name>
<gene>
    <name evidence="2" type="ORF">PanWU01x14_267880</name>
</gene>
<evidence type="ECO:0000313" key="2">
    <source>
        <dbReference type="EMBL" id="PON44285.1"/>
    </source>
</evidence>
<evidence type="ECO:0000256" key="1">
    <source>
        <dbReference type="SAM" id="MobiDB-lite"/>
    </source>
</evidence>
<feature type="region of interest" description="Disordered" evidence="1">
    <location>
        <begin position="1"/>
        <end position="39"/>
    </location>
</feature>
<protein>
    <submittedName>
        <fullName evidence="2">Uncharacterized protein</fullName>
    </submittedName>
</protein>
<reference evidence="3" key="1">
    <citation type="submission" date="2016-06" db="EMBL/GenBank/DDBJ databases">
        <title>Parallel loss of symbiosis genes in relatives of nitrogen-fixing non-legume Parasponia.</title>
        <authorList>
            <person name="Van Velzen R."/>
            <person name="Holmer R."/>
            <person name="Bu F."/>
            <person name="Rutten L."/>
            <person name="Van Zeijl A."/>
            <person name="Liu W."/>
            <person name="Santuari L."/>
            <person name="Cao Q."/>
            <person name="Sharma T."/>
            <person name="Shen D."/>
            <person name="Roswanjaya Y."/>
            <person name="Wardhani T."/>
            <person name="Kalhor M.S."/>
            <person name="Jansen J."/>
            <person name="Van den Hoogen J."/>
            <person name="Gungor B."/>
            <person name="Hartog M."/>
            <person name="Hontelez J."/>
            <person name="Verver J."/>
            <person name="Yang W.-C."/>
            <person name="Schijlen E."/>
            <person name="Repin R."/>
            <person name="Schilthuizen M."/>
            <person name="Schranz E."/>
            <person name="Heidstra R."/>
            <person name="Miyata K."/>
            <person name="Fedorova E."/>
            <person name="Kohlen W."/>
            <person name="Bisseling T."/>
            <person name="Smit S."/>
            <person name="Geurts R."/>
        </authorList>
    </citation>
    <scope>NUCLEOTIDE SEQUENCE [LARGE SCALE GENOMIC DNA]</scope>
    <source>
        <strain evidence="3">cv. WU1-14</strain>
    </source>
</reference>
<dbReference type="Proteomes" id="UP000237105">
    <property type="component" value="Unassembled WGS sequence"/>
</dbReference>
<organism evidence="2 3">
    <name type="scientific">Parasponia andersonii</name>
    <name type="common">Sponia andersonii</name>
    <dbReference type="NCBI Taxonomy" id="3476"/>
    <lineage>
        <taxon>Eukaryota</taxon>
        <taxon>Viridiplantae</taxon>
        <taxon>Streptophyta</taxon>
        <taxon>Embryophyta</taxon>
        <taxon>Tracheophyta</taxon>
        <taxon>Spermatophyta</taxon>
        <taxon>Magnoliopsida</taxon>
        <taxon>eudicotyledons</taxon>
        <taxon>Gunneridae</taxon>
        <taxon>Pentapetalae</taxon>
        <taxon>rosids</taxon>
        <taxon>fabids</taxon>
        <taxon>Rosales</taxon>
        <taxon>Cannabaceae</taxon>
        <taxon>Parasponia</taxon>
    </lineage>
</organism>
<accession>A0A2P5B692</accession>
<keyword evidence="3" id="KW-1185">Reference proteome</keyword>
<dbReference type="OrthoDB" id="1748457at2759"/>